<evidence type="ECO:0000313" key="1">
    <source>
        <dbReference type="EMBL" id="KAH3848275.1"/>
    </source>
</evidence>
<evidence type="ECO:0000313" key="3">
    <source>
        <dbReference type="Proteomes" id="UP000828390"/>
    </source>
</evidence>
<name>A0A9D4QYH8_DREPO</name>
<reference evidence="2" key="1">
    <citation type="journal article" date="2019" name="bioRxiv">
        <title>The Genome of the Zebra Mussel, Dreissena polymorpha: A Resource for Invasive Species Research.</title>
        <authorList>
            <person name="McCartney M.A."/>
            <person name="Auch B."/>
            <person name="Kono T."/>
            <person name="Mallez S."/>
            <person name="Zhang Y."/>
            <person name="Obille A."/>
            <person name="Becker A."/>
            <person name="Abrahante J.E."/>
            <person name="Garbe J."/>
            <person name="Badalamenti J.P."/>
            <person name="Herman A."/>
            <person name="Mangelson H."/>
            <person name="Liachko I."/>
            <person name="Sullivan S."/>
            <person name="Sone E.D."/>
            <person name="Koren S."/>
            <person name="Silverstein K.A.T."/>
            <person name="Beckman K.B."/>
            <person name="Gohl D.M."/>
        </authorList>
    </citation>
    <scope>NUCLEOTIDE SEQUENCE</scope>
    <source>
        <strain evidence="2">Duluth1</strain>
        <tissue evidence="2">Whole animal</tissue>
    </source>
</reference>
<comment type="caution">
    <text evidence="2">The sequence shown here is derived from an EMBL/GenBank/DDBJ whole genome shotgun (WGS) entry which is preliminary data.</text>
</comment>
<dbReference type="AlphaFoldDB" id="A0A9D4QYH8"/>
<dbReference type="EMBL" id="JAIWYP010000003">
    <property type="protein sequence ID" value="KAH3848279.1"/>
    <property type="molecule type" value="Genomic_DNA"/>
</dbReference>
<dbReference type="EMBL" id="JAIWYP010000003">
    <property type="protein sequence ID" value="KAH3848275.1"/>
    <property type="molecule type" value="Genomic_DNA"/>
</dbReference>
<dbReference type="Proteomes" id="UP000828390">
    <property type="component" value="Unassembled WGS sequence"/>
</dbReference>
<accession>A0A9D4QYH8</accession>
<evidence type="ECO:0000313" key="2">
    <source>
        <dbReference type="EMBL" id="KAH3848279.1"/>
    </source>
</evidence>
<sequence length="80" mass="8703">MRLSGRPLGTVVDDLVVSGTVEDCLGDLLAPSLTVLECLATSKTVWQTSWHRRRRSGCVWHRLGVSGTVLDRLGDLLALS</sequence>
<reference evidence="2" key="2">
    <citation type="submission" date="2020-11" db="EMBL/GenBank/DDBJ databases">
        <authorList>
            <person name="McCartney M.A."/>
            <person name="Auch B."/>
            <person name="Kono T."/>
            <person name="Mallez S."/>
            <person name="Becker A."/>
            <person name="Gohl D.M."/>
            <person name="Silverstein K.A.T."/>
            <person name="Koren S."/>
            <person name="Bechman K.B."/>
            <person name="Herman A."/>
            <person name="Abrahante J.E."/>
            <person name="Garbe J."/>
        </authorList>
    </citation>
    <scope>NUCLEOTIDE SEQUENCE</scope>
    <source>
        <strain evidence="2">Duluth1</strain>
        <tissue evidence="2">Whole animal</tissue>
    </source>
</reference>
<gene>
    <name evidence="1" type="ORF">DPMN_090634</name>
    <name evidence="2" type="ORF">DPMN_090638</name>
</gene>
<keyword evidence="3" id="KW-1185">Reference proteome</keyword>
<protein>
    <submittedName>
        <fullName evidence="2">Uncharacterized protein</fullName>
    </submittedName>
</protein>
<proteinExistence type="predicted"/>
<organism evidence="2 3">
    <name type="scientific">Dreissena polymorpha</name>
    <name type="common">Zebra mussel</name>
    <name type="synonym">Mytilus polymorpha</name>
    <dbReference type="NCBI Taxonomy" id="45954"/>
    <lineage>
        <taxon>Eukaryota</taxon>
        <taxon>Metazoa</taxon>
        <taxon>Spiralia</taxon>
        <taxon>Lophotrochozoa</taxon>
        <taxon>Mollusca</taxon>
        <taxon>Bivalvia</taxon>
        <taxon>Autobranchia</taxon>
        <taxon>Heteroconchia</taxon>
        <taxon>Euheterodonta</taxon>
        <taxon>Imparidentia</taxon>
        <taxon>Neoheterodontei</taxon>
        <taxon>Myida</taxon>
        <taxon>Dreissenoidea</taxon>
        <taxon>Dreissenidae</taxon>
        <taxon>Dreissena</taxon>
    </lineage>
</organism>